<gene>
    <name evidence="15" type="ORF">FB468_2596</name>
</gene>
<proteinExistence type="inferred from homology"/>
<evidence type="ECO:0000256" key="4">
    <source>
        <dbReference type="ARBA" id="ARBA00008756"/>
    </source>
</evidence>
<dbReference type="InterPro" id="IPR050500">
    <property type="entry name" value="Phos_Acetyltrans/Butyryltrans"/>
</dbReference>
<organism evidence="15 16">
    <name type="scientific">Leucobacter komagatae</name>
    <dbReference type="NCBI Taxonomy" id="55969"/>
    <lineage>
        <taxon>Bacteria</taxon>
        <taxon>Bacillati</taxon>
        <taxon>Actinomycetota</taxon>
        <taxon>Actinomycetes</taxon>
        <taxon>Micrococcales</taxon>
        <taxon>Microbacteriaceae</taxon>
        <taxon>Leucobacter</taxon>
    </lineage>
</organism>
<dbReference type="InterPro" id="IPR010766">
    <property type="entry name" value="DRTGG"/>
</dbReference>
<dbReference type="UniPathway" id="UPA00340">
    <property type="reaction ID" value="UER00459"/>
</dbReference>
<dbReference type="InterPro" id="IPR028979">
    <property type="entry name" value="Ser_kin/Pase_Hpr-like_N_sf"/>
</dbReference>
<dbReference type="PANTHER" id="PTHR43356:SF3">
    <property type="entry name" value="PHOSPHATE ACETYLTRANSFERASE"/>
    <property type="match status" value="1"/>
</dbReference>
<name>A0A542Y8Y5_9MICO</name>
<dbReference type="Pfam" id="PF01515">
    <property type="entry name" value="PTA_PTB"/>
    <property type="match status" value="1"/>
</dbReference>
<feature type="domain" description="Phosphate acetyl/butaryl transferase" evidence="13">
    <location>
        <begin position="420"/>
        <end position="737"/>
    </location>
</feature>
<dbReference type="NCBIfam" id="NF007233">
    <property type="entry name" value="PRK09653.1"/>
    <property type="match status" value="1"/>
</dbReference>
<comment type="pathway">
    <text evidence="3">Metabolic intermediate biosynthesis; acetyl-CoA biosynthesis; acetyl-CoA from acetate: step 2/2.</text>
</comment>
<dbReference type="Gene3D" id="3.40.1390.20">
    <property type="entry name" value="HprK N-terminal domain-like"/>
    <property type="match status" value="1"/>
</dbReference>
<keyword evidence="8" id="KW-0963">Cytoplasm</keyword>
<reference evidence="15 16" key="1">
    <citation type="submission" date="2019-06" db="EMBL/GenBank/DDBJ databases">
        <title>Sequencing the genomes of 1000 actinobacteria strains.</title>
        <authorList>
            <person name="Klenk H.-P."/>
        </authorList>
    </citation>
    <scope>NUCLEOTIDE SEQUENCE [LARGE SCALE GENOMIC DNA]</scope>
    <source>
        <strain evidence="15 16">DSM 8803</strain>
    </source>
</reference>
<dbReference type="InterPro" id="IPR042113">
    <property type="entry name" value="P_AcTrfase_dom1"/>
</dbReference>
<dbReference type="GO" id="GO:0005737">
    <property type="term" value="C:cytoplasm"/>
    <property type="evidence" value="ECO:0007669"/>
    <property type="project" value="UniProtKB-SubCell"/>
</dbReference>
<dbReference type="InterPro" id="IPR016475">
    <property type="entry name" value="P-Actrans_bac"/>
</dbReference>
<evidence type="ECO:0000256" key="5">
    <source>
        <dbReference type="ARBA" id="ARBA00009786"/>
    </source>
</evidence>
<dbReference type="SUPFAM" id="SSF52540">
    <property type="entry name" value="P-loop containing nucleoside triphosphate hydrolases"/>
    <property type="match status" value="1"/>
</dbReference>
<protein>
    <recommendedName>
        <fullName evidence="7">Phosphate acetyltransferase</fullName>
        <ecNumber evidence="6">2.3.1.8</ecNumber>
    </recommendedName>
    <alternativeName>
        <fullName evidence="11">Phosphotransacetylase</fullName>
    </alternativeName>
</protein>
<dbReference type="GO" id="GO:0008959">
    <property type="term" value="F:phosphate acetyltransferase activity"/>
    <property type="evidence" value="ECO:0007669"/>
    <property type="project" value="UniProtKB-EC"/>
</dbReference>
<dbReference type="GO" id="GO:0006085">
    <property type="term" value="P:acetyl-CoA biosynthetic process"/>
    <property type="evidence" value="ECO:0007669"/>
    <property type="project" value="UniProtKB-UniPathway"/>
</dbReference>
<dbReference type="NCBIfam" id="NF004167">
    <property type="entry name" value="PRK05632.1"/>
    <property type="match status" value="1"/>
</dbReference>
<dbReference type="PIRSF" id="PIRSF006107">
    <property type="entry name" value="PhpActrans_proteobac"/>
    <property type="match status" value="1"/>
</dbReference>
<dbReference type="Gene3D" id="3.40.50.10950">
    <property type="match status" value="1"/>
</dbReference>
<dbReference type="InterPro" id="IPR004614">
    <property type="entry name" value="P_AcTrfase"/>
</dbReference>
<dbReference type="Pfam" id="PF07085">
    <property type="entry name" value="DRTGG"/>
    <property type="match status" value="1"/>
</dbReference>
<keyword evidence="9" id="KW-0808">Transferase</keyword>
<evidence type="ECO:0000256" key="2">
    <source>
        <dbReference type="ARBA" id="ARBA00004496"/>
    </source>
</evidence>
<evidence type="ECO:0000256" key="6">
    <source>
        <dbReference type="ARBA" id="ARBA00012707"/>
    </source>
</evidence>
<evidence type="ECO:0000256" key="1">
    <source>
        <dbReference type="ARBA" id="ARBA00000705"/>
    </source>
</evidence>
<evidence type="ECO:0000256" key="8">
    <source>
        <dbReference type="ARBA" id="ARBA00022490"/>
    </source>
</evidence>
<evidence type="ECO:0000313" key="16">
    <source>
        <dbReference type="Proteomes" id="UP000319094"/>
    </source>
</evidence>
<comment type="caution">
    <text evidence="15">The sequence shown here is derived from an EMBL/GenBank/DDBJ whole genome shotgun (WGS) entry which is preliminary data.</text>
</comment>
<dbReference type="SUPFAM" id="SSF75138">
    <property type="entry name" value="HprK N-terminal domain-like"/>
    <property type="match status" value="1"/>
</dbReference>
<comment type="similarity">
    <text evidence="5">In the N-terminal section; belongs to the CobB/CobQ family.</text>
</comment>
<comment type="function">
    <text evidence="12">Involved in acetate metabolism.</text>
</comment>
<sequence>MTEGPASPQGRPALRRIPESFLRILASASAGRAAEEYTEGVAASIYLTSPEGRSGKSAVALGVLDTLKADVPRVGVFRPVIRSRDERDRVLELLRGRATSPATYDDCIGVTYEELSRNAEEAMASIVSAYQALREQCDAIVVVGSDYTDIAAPTELATNARIAANLDSPVLLVVGGRDMAEQEVLGQSSARSAAELAKVVELSLAELHEEHASVLATLVNRADSDPDTLDAIVTAVSAVVPEGSAVWAIPEEPMLVAPPVAEVMRAVDGRLVRGSEELLSREVSQIVVAGMSMTNVLPRLLEGAVVIIAADRAETLLAVSIAHEAEGFPTLGAIVLNGDFEVSADVERLLDGVGAVLPVISTSHGTFETAQRVMHARGLLTEESPVKFDTALALFHEHVDKADLRERLRLHRGSVRTPAMFAYDLFARAAQANAHIVLPEGNDDRILRATSTLLARGVARLTLLGEESAIRKRGAELGLAIEGAAVIDPATSPLREEFAAEYARLRAHKGVSLEDARDRMTDVSYFGTMLVHLGLADGMVSGAANTTAHTIRPSLEFIKTKPGVSVVSSVFFMALADRVLVYGDCAVNPDPNAAQLADIAASSAETAAQFGVDPRIAMLSYSTGESGSGAEVDKVREATALVRAAHPNLLVEGPLQYDAAIDPETGASKLPGSQVAGHATVFIFPDLNTGNNTYKAVQRSAGAVAVGPVLQGLNKPVNDLSRGATVQDILNTVAITAVQAGER</sequence>
<dbReference type="Gene3D" id="3.40.50.10750">
    <property type="entry name" value="Isocitrate/Isopropylmalate dehydrogenase-like"/>
    <property type="match status" value="1"/>
</dbReference>
<dbReference type="InterPro" id="IPR027417">
    <property type="entry name" value="P-loop_NTPase"/>
</dbReference>
<keyword evidence="16" id="KW-1185">Reference proteome</keyword>
<evidence type="ECO:0000313" key="15">
    <source>
        <dbReference type="EMBL" id="TQL44536.1"/>
    </source>
</evidence>
<dbReference type="STRING" id="55969.SD72_13105"/>
<feature type="domain" description="DRTGG" evidence="14">
    <location>
        <begin position="262"/>
        <end position="375"/>
    </location>
</feature>
<dbReference type="Gene3D" id="3.40.50.300">
    <property type="entry name" value="P-loop containing nucleotide triphosphate hydrolases"/>
    <property type="match status" value="1"/>
</dbReference>
<dbReference type="Proteomes" id="UP000319094">
    <property type="component" value="Unassembled WGS sequence"/>
</dbReference>
<keyword evidence="10" id="KW-0012">Acyltransferase</keyword>
<dbReference type="EC" id="2.3.1.8" evidence="6"/>
<comment type="similarity">
    <text evidence="4">In the C-terminal section; belongs to the phosphate acetyltransferase and butyryltransferase family.</text>
</comment>
<evidence type="ECO:0000256" key="10">
    <source>
        <dbReference type="ARBA" id="ARBA00023315"/>
    </source>
</evidence>
<dbReference type="EMBL" id="VFON01000001">
    <property type="protein sequence ID" value="TQL44536.1"/>
    <property type="molecule type" value="Genomic_DNA"/>
</dbReference>
<evidence type="ECO:0000256" key="9">
    <source>
        <dbReference type="ARBA" id="ARBA00022679"/>
    </source>
</evidence>
<dbReference type="InterPro" id="IPR002505">
    <property type="entry name" value="PTA_PTB"/>
</dbReference>
<dbReference type="PANTHER" id="PTHR43356">
    <property type="entry name" value="PHOSPHATE ACETYLTRANSFERASE"/>
    <property type="match status" value="1"/>
</dbReference>
<dbReference type="AlphaFoldDB" id="A0A542Y8Y5"/>
<comment type="catalytic activity">
    <reaction evidence="1">
        <text>acetyl-CoA + phosphate = acetyl phosphate + CoA</text>
        <dbReference type="Rhea" id="RHEA:19521"/>
        <dbReference type="ChEBI" id="CHEBI:22191"/>
        <dbReference type="ChEBI" id="CHEBI:43474"/>
        <dbReference type="ChEBI" id="CHEBI:57287"/>
        <dbReference type="ChEBI" id="CHEBI:57288"/>
        <dbReference type="EC" id="2.3.1.8"/>
    </reaction>
</comment>
<evidence type="ECO:0000256" key="3">
    <source>
        <dbReference type="ARBA" id="ARBA00004989"/>
    </source>
</evidence>
<comment type="subcellular location">
    <subcellularLocation>
        <location evidence="2">Cytoplasm</location>
    </subcellularLocation>
</comment>
<dbReference type="InterPro" id="IPR042112">
    <property type="entry name" value="P_AcTrfase_dom2"/>
</dbReference>
<evidence type="ECO:0000256" key="12">
    <source>
        <dbReference type="ARBA" id="ARBA00049955"/>
    </source>
</evidence>
<evidence type="ECO:0000256" key="11">
    <source>
        <dbReference type="ARBA" id="ARBA00031108"/>
    </source>
</evidence>
<evidence type="ECO:0000259" key="14">
    <source>
        <dbReference type="Pfam" id="PF07085"/>
    </source>
</evidence>
<dbReference type="Pfam" id="PF13500">
    <property type="entry name" value="AAA_26"/>
    <property type="match status" value="1"/>
</dbReference>
<evidence type="ECO:0000259" key="13">
    <source>
        <dbReference type="Pfam" id="PF01515"/>
    </source>
</evidence>
<accession>A0A542Y8Y5</accession>
<dbReference type="FunFam" id="3.40.50.10750:FF:000001">
    <property type="entry name" value="Phosphate acetyltransferase"/>
    <property type="match status" value="1"/>
</dbReference>
<evidence type="ECO:0000256" key="7">
    <source>
        <dbReference type="ARBA" id="ARBA00021528"/>
    </source>
</evidence>
<dbReference type="SUPFAM" id="SSF53659">
    <property type="entry name" value="Isocitrate/Isopropylmalate dehydrogenase-like"/>
    <property type="match status" value="1"/>
</dbReference>
<dbReference type="NCBIfam" id="TIGR00651">
    <property type="entry name" value="pta"/>
    <property type="match status" value="1"/>
</dbReference>